<name>A0A0D1L062_9SPHN</name>
<dbReference type="AlphaFoldDB" id="A0A0D1L062"/>
<comment type="function">
    <text evidence="1">Involved in DNA recombination.</text>
</comment>
<dbReference type="InterPro" id="IPR003798">
    <property type="entry name" value="DNA_recombination_RmuC"/>
</dbReference>
<dbReference type="EMBL" id="JXTP01000010">
    <property type="protein sequence ID" value="KIU29894.1"/>
    <property type="molecule type" value="Genomic_DNA"/>
</dbReference>
<evidence type="ECO:0000256" key="4">
    <source>
        <dbReference type="ARBA" id="ARBA00023054"/>
    </source>
</evidence>
<evidence type="ECO:0000256" key="6">
    <source>
        <dbReference type="SAM" id="Coils"/>
    </source>
</evidence>
<evidence type="ECO:0000256" key="5">
    <source>
        <dbReference type="ARBA" id="ARBA00023172"/>
    </source>
</evidence>
<keyword evidence="4 6" id="KW-0175">Coiled coil</keyword>
<sequence>MDQLLVVAIFALAAGLLIGWLLAARRSGRLAADLAVAQSKVADAELVARTRDAVERERNDAMRELAGLRAQVDDRIATADSLRTELLAVRSDRDAARADLAAAGAQVEAAEVRLIDLRAQIDQSLAAADLLRRELATIRADRDAARADLAAMQAQSEAFEARLADMREAKEMMATQFNDLANKALTDAQKAFLDRAEARFRQSEELAGSNLKSLLQPVNDRLARYEEGVAKVEAERRDAFGDLKGQIEQMRLGQERVSGEAAKLVNALRNAPKARGRWGEQQLRNVLETCGLAEHTDFAMEVSVADGEGGRLRPDAIVRVPGGKSLIIDAKVSLNAYQDAFGAVDENERHIGLTAHAASMRAHINGLSAKAYWSQFDDTPEYVVMFVPGEHFLSAALEHDAGLWDYAFDKKVLLATPTNLIAIARTVAAVWRQEKLASEARAIGALGKELYDRLAKAGEDLRKVGSGLTTAVNNYNSFVSSFESRALVSARKFRDLNIEPGAREIGVAEPVEALARYGDDVLRLPDAAE</sequence>
<dbReference type="Pfam" id="PF02646">
    <property type="entry name" value="RmuC"/>
    <property type="match status" value="1"/>
</dbReference>
<evidence type="ECO:0000313" key="8">
    <source>
        <dbReference type="Proteomes" id="UP000033203"/>
    </source>
</evidence>
<evidence type="ECO:0000256" key="1">
    <source>
        <dbReference type="ARBA" id="ARBA00003416"/>
    </source>
</evidence>
<dbReference type="GO" id="GO:0006310">
    <property type="term" value="P:DNA recombination"/>
    <property type="evidence" value="ECO:0007669"/>
    <property type="project" value="UniProtKB-KW"/>
</dbReference>
<dbReference type="PANTHER" id="PTHR30563">
    <property type="entry name" value="DNA RECOMBINATION PROTEIN RMUC"/>
    <property type="match status" value="1"/>
</dbReference>
<gene>
    <name evidence="7" type="ORF">SR41_02155</name>
</gene>
<comment type="caution">
    <text evidence="7">The sequence shown here is derived from an EMBL/GenBank/DDBJ whole genome shotgun (WGS) entry which is preliminary data.</text>
</comment>
<organism evidence="7 8">
    <name type="scientific">Sphingomonas melonis</name>
    <dbReference type="NCBI Taxonomy" id="152682"/>
    <lineage>
        <taxon>Bacteria</taxon>
        <taxon>Pseudomonadati</taxon>
        <taxon>Pseudomonadota</taxon>
        <taxon>Alphaproteobacteria</taxon>
        <taxon>Sphingomonadales</taxon>
        <taxon>Sphingomonadaceae</taxon>
        <taxon>Sphingomonas</taxon>
    </lineage>
</organism>
<keyword evidence="5" id="KW-0233">DNA recombination</keyword>
<dbReference type="PANTHER" id="PTHR30563:SF0">
    <property type="entry name" value="DNA RECOMBINATION PROTEIN RMUC"/>
    <property type="match status" value="1"/>
</dbReference>
<feature type="coiled-coil region" evidence="6">
    <location>
        <begin position="51"/>
        <end position="169"/>
    </location>
</feature>
<evidence type="ECO:0000256" key="3">
    <source>
        <dbReference type="ARBA" id="ARBA00021840"/>
    </source>
</evidence>
<dbReference type="PATRIC" id="fig|1549858.7.peg.418"/>
<proteinExistence type="inferred from homology"/>
<comment type="similarity">
    <text evidence="2">Belongs to the RmuC family.</text>
</comment>
<accession>A0A0D1L062</accession>
<evidence type="ECO:0000256" key="2">
    <source>
        <dbReference type="ARBA" id="ARBA00009840"/>
    </source>
</evidence>
<evidence type="ECO:0000313" key="7">
    <source>
        <dbReference type="EMBL" id="KIU29894.1"/>
    </source>
</evidence>
<reference evidence="7 8" key="1">
    <citation type="submission" date="2015-01" db="EMBL/GenBank/DDBJ databases">
        <title>Genome of Sphingomonas taxi strain 30a.</title>
        <authorList>
            <person name="Eevers N."/>
            <person name="Van Hamme J."/>
            <person name="Bottos E."/>
            <person name="Weyens N."/>
            <person name="Vangronsveld J."/>
        </authorList>
    </citation>
    <scope>NUCLEOTIDE SEQUENCE [LARGE SCALE GENOMIC DNA]</scope>
    <source>
        <strain evidence="7 8">30a</strain>
    </source>
</reference>
<protein>
    <recommendedName>
        <fullName evidence="3">DNA recombination protein RmuC homolog</fullName>
    </recommendedName>
</protein>
<dbReference type="Proteomes" id="UP000033203">
    <property type="component" value="Unassembled WGS sequence"/>
</dbReference>